<sequence length="80" mass="9029">MINLKSAWVTNTSSPFHKEFLISSVISGFNQFLISSVISGFNQFLIYYISKVQFLFLWKAAVAYLSLQPATVTGDEVLFN</sequence>
<keyword evidence="1" id="KW-1133">Transmembrane helix</keyword>
<proteinExistence type="predicted"/>
<keyword evidence="1" id="KW-0812">Transmembrane</keyword>
<dbReference type="EMBL" id="JAULUE010002062">
    <property type="protein sequence ID" value="KAK5882811.1"/>
    <property type="molecule type" value="Genomic_DNA"/>
</dbReference>
<feature type="transmembrane region" description="Helical" evidence="1">
    <location>
        <begin position="20"/>
        <end position="49"/>
    </location>
</feature>
<dbReference type="AlphaFoldDB" id="A0AAN8BDF9"/>
<comment type="caution">
    <text evidence="2">The sequence shown here is derived from an EMBL/GenBank/DDBJ whole genome shotgun (WGS) entry which is preliminary data.</text>
</comment>
<accession>A0AAN8BDF9</accession>
<evidence type="ECO:0000313" key="3">
    <source>
        <dbReference type="Proteomes" id="UP001335648"/>
    </source>
</evidence>
<evidence type="ECO:0000313" key="2">
    <source>
        <dbReference type="EMBL" id="KAK5882811.1"/>
    </source>
</evidence>
<reference evidence="2 3" key="1">
    <citation type="journal article" date="2023" name="Mol. Biol. Evol.">
        <title>Genomics of Secondarily Temperate Adaptation in the Only Non-Antarctic Icefish.</title>
        <authorList>
            <person name="Rivera-Colon A.G."/>
            <person name="Rayamajhi N."/>
            <person name="Minhas B.F."/>
            <person name="Madrigal G."/>
            <person name="Bilyk K.T."/>
            <person name="Yoon V."/>
            <person name="Hune M."/>
            <person name="Gregory S."/>
            <person name="Cheng C.H.C."/>
            <person name="Catchen J.M."/>
        </authorList>
    </citation>
    <scope>NUCLEOTIDE SEQUENCE [LARGE SCALE GENOMIC DNA]</scope>
    <source>
        <strain evidence="2">JC2023a</strain>
    </source>
</reference>
<name>A0AAN8BDF9_9TELE</name>
<keyword evidence="3" id="KW-1185">Reference proteome</keyword>
<keyword evidence="1" id="KW-0472">Membrane</keyword>
<protein>
    <submittedName>
        <fullName evidence="2">Uncharacterized protein</fullName>
    </submittedName>
</protein>
<dbReference type="Proteomes" id="UP001335648">
    <property type="component" value="Unassembled WGS sequence"/>
</dbReference>
<evidence type="ECO:0000256" key="1">
    <source>
        <dbReference type="SAM" id="Phobius"/>
    </source>
</evidence>
<organism evidence="2 3">
    <name type="scientific">Champsocephalus esox</name>
    <name type="common">pike icefish</name>
    <dbReference type="NCBI Taxonomy" id="159716"/>
    <lineage>
        <taxon>Eukaryota</taxon>
        <taxon>Metazoa</taxon>
        <taxon>Chordata</taxon>
        <taxon>Craniata</taxon>
        <taxon>Vertebrata</taxon>
        <taxon>Euteleostomi</taxon>
        <taxon>Actinopterygii</taxon>
        <taxon>Neopterygii</taxon>
        <taxon>Teleostei</taxon>
        <taxon>Neoteleostei</taxon>
        <taxon>Acanthomorphata</taxon>
        <taxon>Eupercaria</taxon>
        <taxon>Perciformes</taxon>
        <taxon>Notothenioidei</taxon>
        <taxon>Channichthyidae</taxon>
        <taxon>Champsocephalus</taxon>
    </lineage>
</organism>
<gene>
    <name evidence="2" type="ORF">CesoFtcFv8_021359</name>
</gene>